<organism evidence="1 2">
    <name type="scientific">Liparis tanakae</name>
    <name type="common">Tanaka's snailfish</name>
    <dbReference type="NCBI Taxonomy" id="230148"/>
    <lineage>
        <taxon>Eukaryota</taxon>
        <taxon>Metazoa</taxon>
        <taxon>Chordata</taxon>
        <taxon>Craniata</taxon>
        <taxon>Vertebrata</taxon>
        <taxon>Euteleostomi</taxon>
        <taxon>Actinopterygii</taxon>
        <taxon>Neopterygii</taxon>
        <taxon>Teleostei</taxon>
        <taxon>Neoteleostei</taxon>
        <taxon>Acanthomorphata</taxon>
        <taxon>Eupercaria</taxon>
        <taxon>Perciformes</taxon>
        <taxon>Cottioidei</taxon>
        <taxon>Cottales</taxon>
        <taxon>Liparidae</taxon>
        <taxon>Liparis</taxon>
    </lineage>
</organism>
<dbReference type="AlphaFoldDB" id="A0A4Z2I6Q2"/>
<protein>
    <submittedName>
        <fullName evidence="1">Uncharacterized protein</fullName>
    </submittedName>
</protein>
<accession>A0A4Z2I6Q2</accession>
<evidence type="ECO:0000313" key="2">
    <source>
        <dbReference type="Proteomes" id="UP000314294"/>
    </source>
</evidence>
<dbReference type="EMBL" id="SRLO01000124">
    <property type="protein sequence ID" value="TNN73490.1"/>
    <property type="molecule type" value="Genomic_DNA"/>
</dbReference>
<evidence type="ECO:0000313" key="1">
    <source>
        <dbReference type="EMBL" id="TNN73490.1"/>
    </source>
</evidence>
<sequence>MAICASATDIGGLWAKNPTILSVMRTVASIGLESISYPPPLAVSNCFRFAVPTLESSRSLQRLFPV</sequence>
<comment type="caution">
    <text evidence="1">The sequence shown here is derived from an EMBL/GenBank/DDBJ whole genome shotgun (WGS) entry which is preliminary data.</text>
</comment>
<keyword evidence="2" id="KW-1185">Reference proteome</keyword>
<dbReference type="Proteomes" id="UP000314294">
    <property type="component" value="Unassembled WGS sequence"/>
</dbReference>
<proteinExistence type="predicted"/>
<name>A0A4Z2I6Q2_9TELE</name>
<reference evidence="1 2" key="1">
    <citation type="submission" date="2019-03" db="EMBL/GenBank/DDBJ databases">
        <title>First draft genome of Liparis tanakae, snailfish: a comprehensive survey of snailfish specific genes.</title>
        <authorList>
            <person name="Kim W."/>
            <person name="Song I."/>
            <person name="Jeong J.-H."/>
            <person name="Kim D."/>
            <person name="Kim S."/>
            <person name="Ryu S."/>
            <person name="Song J.Y."/>
            <person name="Lee S.K."/>
        </authorList>
    </citation>
    <scope>NUCLEOTIDE SEQUENCE [LARGE SCALE GENOMIC DNA]</scope>
    <source>
        <tissue evidence="1">Muscle</tissue>
    </source>
</reference>
<gene>
    <name evidence="1" type="ORF">EYF80_016280</name>
</gene>